<name>A0A7Y0EJI0_9CLOT</name>
<dbReference type="RefSeq" id="WP_169298852.1">
    <property type="nucleotide sequence ID" value="NZ_JABBNI010000036.1"/>
</dbReference>
<keyword evidence="2" id="KW-1185">Reference proteome</keyword>
<gene>
    <name evidence="1" type="ORF">HBE96_16650</name>
</gene>
<comment type="caution">
    <text evidence="1">The sequence shown here is derived from an EMBL/GenBank/DDBJ whole genome shotgun (WGS) entry which is preliminary data.</text>
</comment>
<dbReference type="AlphaFoldDB" id="A0A7Y0EJI0"/>
<reference evidence="1 2" key="1">
    <citation type="submission" date="2020-04" db="EMBL/GenBank/DDBJ databases">
        <authorList>
            <person name="Doyle D.A."/>
        </authorList>
    </citation>
    <scope>NUCLEOTIDE SEQUENCE [LARGE SCALE GENOMIC DNA]</scope>
    <source>
        <strain evidence="1 2">P21</strain>
    </source>
</reference>
<reference evidence="1 2" key="2">
    <citation type="submission" date="2020-06" db="EMBL/GenBank/DDBJ databases">
        <title>Complete Genome Sequence of Clostridium muelleri sp. nov. P21T, an Acid-Alcohol Producing Acetogen Isolated from Old Hay.</title>
        <authorList>
            <person name="Duncan K.E."/>
            <person name="Tanner R.S."/>
        </authorList>
    </citation>
    <scope>NUCLEOTIDE SEQUENCE [LARGE SCALE GENOMIC DNA]</scope>
    <source>
        <strain evidence="1 2">P21</strain>
    </source>
</reference>
<organism evidence="1 2">
    <name type="scientific">Clostridium muellerianum</name>
    <dbReference type="NCBI Taxonomy" id="2716538"/>
    <lineage>
        <taxon>Bacteria</taxon>
        <taxon>Bacillati</taxon>
        <taxon>Bacillota</taxon>
        <taxon>Clostridia</taxon>
        <taxon>Eubacteriales</taxon>
        <taxon>Clostridiaceae</taxon>
        <taxon>Clostridium</taxon>
    </lineage>
</organism>
<dbReference type="EMBL" id="JABBNI010000036">
    <property type="protein sequence ID" value="NMM64257.1"/>
    <property type="molecule type" value="Genomic_DNA"/>
</dbReference>
<sequence>MSREFYLKKVYAYAFEDIDVYFKYNNTVIYSTDKIKVMNDENGTFKARILELISTTCIEDHETEQDGIRHCIPEILKVQNVVSFFTGMPITVYNEIDSCFSMEEKYEYVKRGTTLVIEGKDYKNQLLKLIDKLQS</sequence>
<proteinExistence type="predicted"/>
<evidence type="ECO:0000313" key="2">
    <source>
        <dbReference type="Proteomes" id="UP000537131"/>
    </source>
</evidence>
<protein>
    <submittedName>
        <fullName evidence="1">Uncharacterized protein</fullName>
    </submittedName>
</protein>
<accession>A0A7Y0EJI0</accession>
<dbReference type="Proteomes" id="UP000537131">
    <property type="component" value="Unassembled WGS sequence"/>
</dbReference>
<evidence type="ECO:0000313" key="1">
    <source>
        <dbReference type="EMBL" id="NMM64257.1"/>
    </source>
</evidence>